<proteinExistence type="predicted"/>
<accession>A0A6N4WGY3</accession>
<dbReference type="AlphaFoldDB" id="A0A6N4WGY3"/>
<feature type="region of interest" description="Disordered" evidence="1">
    <location>
        <begin position="53"/>
        <end position="119"/>
    </location>
</feature>
<gene>
    <name evidence="2" type="ORF">MANY_45090</name>
</gene>
<evidence type="ECO:0000256" key="1">
    <source>
        <dbReference type="SAM" id="MobiDB-lite"/>
    </source>
</evidence>
<name>A0A6N4WGY3_9MYCO</name>
<dbReference type="Proteomes" id="UP000467249">
    <property type="component" value="Chromosome"/>
</dbReference>
<organism evidence="2 3">
    <name type="scientific">Mycolicibacterium anyangense</name>
    <dbReference type="NCBI Taxonomy" id="1431246"/>
    <lineage>
        <taxon>Bacteria</taxon>
        <taxon>Bacillati</taxon>
        <taxon>Actinomycetota</taxon>
        <taxon>Actinomycetes</taxon>
        <taxon>Mycobacteriales</taxon>
        <taxon>Mycobacteriaceae</taxon>
        <taxon>Mycolicibacterium</taxon>
    </lineage>
</organism>
<dbReference type="KEGG" id="many:MANY_45090"/>
<dbReference type="EMBL" id="AP022620">
    <property type="protein sequence ID" value="BBZ79172.1"/>
    <property type="molecule type" value="Genomic_DNA"/>
</dbReference>
<evidence type="ECO:0000313" key="3">
    <source>
        <dbReference type="Proteomes" id="UP000467249"/>
    </source>
</evidence>
<protein>
    <submittedName>
        <fullName evidence="2">Uncharacterized protein</fullName>
    </submittedName>
</protein>
<reference evidence="2 3" key="1">
    <citation type="journal article" date="2019" name="Emerg. Microbes Infect.">
        <title>Comprehensive subspecies identification of 175 nontuberculous mycobacteria species based on 7547 genomic profiles.</title>
        <authorList>
            <person name="Matsumoto Y."/>
            <person name="Kinjo T."/>
            <person name="Motooka D."/>
            <person name="Nabeya D."/>
            <person name="Jung N."/>
            <person name="Uechi K."/>
            <person name="Horii T."/>
            <person name="Iida T."/>
            <person name="Fujita J."/>
            <person name="Nakamura S."/>
        </authorList>
    </citation>
    <scope>NUCLEOTIDE SEQUENCE [LARGE SCALE GENOMIC DNA]</scope>
    <source>
        <strain evidence="2 3">JCM 30275</strain>
    </source>
</reference>
<sequence length="119" mass="12256">MFAVITMSGRWSSGESETVVPPGTHLPEPPHFAATTTAGTSTTYTTVRLSTTDIGVPGEAASTTATTTPTDTPAVPTAPPPGAVAPTFPGSFPTRVTHPPGTIRTGPRLNETRTLYPQP</sequence>
<keyword evidence="3" id="KW-1185">Reference proteome</keyword>
<feature type="compositionally biased region" description="Low complexity" evidence="1">
    <location>
        <begin position="60"/>
        <end position="75"/>
    </location>
</feature>
<evidence type="ECO:0000313" key="2">
    <source>
        <dbReference type="EMBL" id="BBZ79172.1"/>
    </source>
</evidence>
<feature type="region of interest" description="Disordered" evidence="1">
    <location>
        <begin position="1"/>
        <end position="36"/>
    </location>
</feature>